<dbReference type="AlphaFoldDB" id="A5DNU4"/>
<dbReference type="InParanoid" id="A5DNU4"/>
<keyword evidence="1" id="KW-0472">Membrane</keyword>
<evidence type="ECO:0000313" key="3">
    <source>
        <dbReference type="Proteomes" id="UP000001997"/>
    </source>
</evidence>
<sequence length="265" mass="29044">MLICSTCYHKNQKNSLVSMTFHILIVLLSFLVAVFGFEATPRKSIDSIRTKPTNCTSLRAIDFDPKTIFLCTETNSTLLHHSLLDTASRVGGNLVPSNHDVQLQELGISADSNTWLEASNGYYYGNLEPMVPLSGCLDSSHGAGGSLAGEFSINLGTTSSLDLPFLWASGFQPSLVGGVTNDIDTSFTIARQFSCLVPANSTGQIFYRPFRIEVAKPRIRPWTVIKGLRSKILQGNWLQLQKASFYSAATPPQFLCVTDPKELKC</sequence>
<dbReference type="KEGG" id="pgu:PGUG_04945"/>
<keyword evidence="1" id="KW-1133">Transmembrane helix</keyword>
<dbReference type="GeneID" id="5124952"/>
<dbReference type="HOGENOM" id="CLU_1078125_0_0_1"/>
<dbReference type="EMBL" id="CH408160">
    <property type="protein sequence ID" value="EDK40847.2"/>
    <property type="molecule type" value="Genomic_DNA"/>
</dbReference>
<accession>A5DNU4</accession>
<dbReference type="Proteomes" id="UP000001997">
    <property type="component" value="Unassembled WGS sequence"/>
</dbReference>
<dbReference type="RefSeq" id="XP_001482990.2">
    <property type="nucleotide sequence ID" value="XM_001482940.1"/>
</dbReference>
<keyword evidence="1" id="KW-0812">Transmembrane</keyword>
<organism evidence="2 3">
    <name type="scientific">Meyerozyma guilliermondii (strain ATCC 6260 / CBS 566 / DSM 6381 / JCM 1539 / NBRC 10279 / NRRL Y-324)</name>
    <name type="common">Yeast</name>
    <name type="synonym">Candida guilliermondii</name>
    <dbReference type="NCBI Taxonomy" id="294746"/>
    <lineage>
        <taxon>Eukaryota</taxon>
        <taxon>Fungi</taxon>
        <taxon>Dikarya</taxon>
        <taxon>Ascomycota</taxon>
        <taxon>Saccharomycotina</taxon>
        <taxon>Pichiomycetes</taxon>
        <taxon>Debaryomycetaceae</taxon>
        <taxon>Meyerozyma</taxon>
    </lineage>
</organism>
<dbReference type="OrthoDB" id="4022836at2759"/>
<gene>
    <name evidence="2" type="ORF">PGUG_04945</name>
</gene>
<proteinExistence type="predicted"/>
<reference evidence="2 3" key="1">
    <citation type="journal article" date="2009" name="Nature">
        <title>Evolution of pathogenicity and sexual reproduction in eight Candida genomes.</title>
        <authorList>
            <person name="Butler G."/>
            <person name="Rasmussen M.D."/>
            <person name="Lin M.F."/>
            <person name="Santos M.A."/>
            <person name="Sakthikumar S."/>
            <person name="Munro C.A."/>
            <person name="Rheinbay E."/>
            <person name="Grabherr M."/>
            <person name="Forche A."/>
            <person name="Reedy J.L."/>
            <person name="Agrafioti I."/>
            <person name="Arnaud M.B."/>
            <person name="Bates S."/>
            <person name="Brown A.J."/>
            <person name="Brunke S."/>
            <person name="Costanzo M.C."/>
            <person name="Fitzpatrick D.A."/>
            <person name="de Groot P.W."/>
            <person name="Harris D."/>
            <person name="Hoyer L.L."/>
            <person name="Hube B."/>
            <person name="Klis F.M."/>
            <person name="Kodira C."/>
            <person name="Lennard N."/>
            <person name="Logue M.E."/>
            <person name="Martin R."/>
            <person name="Neiman A.M."/>
            <person name="Nikolaou E."/>
            <person name="Quail M.A."/>
            <person name="Quinn J."/>
            <person name="Santos M.C."/>
            <person name="Schmitzberger F.F."/>
            <person name="Sherlock G."/>
            <person name="Shah P."/>
            <person name="Silverstein K.A."/>
            <person name="Skrzypek M.S."/>
            <person name="Soll D."/>
            <person name="Staggs R."/>
            <person name="Stansfield I."/>
            <person name="Stumpf M.P."/>
            <person name="Sudbery P.E."/>
            <person name="Srikantha T."/>
            <person name="Zeng Q."/>
            <person name="Berman J."/>
            <person name="Berriman M."/>
            <person name="Heitman J."/>
            <person name="Gow N.A."/>
            <person name="Lorenz M.C."/>
            <person name="Birren B.W."/>
            <person name="Kellis M."/>
            <person name="Cuomo C.A."/>
        </authorList>
    </citation>
    <scope>NUCLEOTIDE SEQUENCE [LARGE SCALE GENOMIC DNA]</scope>
    <source>
        <strain evidence="3">ATCC 6260 / CBS 566 / DSM 6381 / JCM 1539 / NBRC 10279 / NRRL Y-324</strain>
    </source>
</reference>
<dbReference type="VEuPathDB" id="FungiDB:PGUG_04945"/>
<evidence type="ECO:0000256" key="1">
    <source>
        <dbReference type="SAM" id="Phobius"/>
    </source>
</evidence>
<protein>
    <submittedName>
        <fullName evidence="2">Uncharacterized protein</fullName>
    </submittedName>
</protein>
<name>A5DNU4_PICGU</name>
<evidence type="ECO:0000313" key="2">
    <source>
        <dbReference type="EMBL" id="EDK40847.2"/>
    </source>
</evidence>
<keyword evidence="3" id="KW-1185">Reference proteome</keyword>
<feature type="transmembrane region" description="Helical" evidence="1">
    <location>
        <begin position="19"/>
        <end position="39"/>
    </location>
</feature>
<dbReference type="OMA" id="CTISANE"/>